<dbReference type="Proteomes" id="UP000202434">
    <property type="component" value="Segment"/>
</dbReference>
<name>A0A0K0MWV0_9CAUD</name>
<organism evidence="1 2">
    <name type="scientific">Gordonia phage GTE6</name>
    <dbReference type="NCBI Taxonomy" id="1647474"/>
    <lineage>
        <taxon>Viruses</taxon>
        <taxon>Duplodnaviria</taxon>
        <taxon>Heunggongvirae</taxon>
        <taxon>Uroviricota</taxon>
        <taxon>Caudoviricetes</taxon>
        <taxon>Stackebrandtviridae</taxon>
        <taxon>Schenleyvirinae</taxon>
        <taxon>Dexdertvirus</taxon>
        <taxon>Dexdertvirus GTE6</taxon>
    </lineage>
</organism>
<reference evidence="1 2" key="1">
    <citation type="journal article" date="2015" name="PLoS ONE">
        <title>Lysis to Kill: Evaluation of the Lytic Abilities, and Genomics of Nine Bacteriophages Infective for Gordonia spp. and Their Potential Use in Activated Sludge Foam Biocontrol.</title>
        <authorList>
            <person name="Dyson Z.A."/>
            <person name="Tucci J."/>
            <person name="Seviour R.J."/>
            <person name="Petrovski S."/>
        </authorList>
    </citation>
    <scope>NUCLEOTIDE SEQUENCE [LARGE SCALE GENOMIC DNA]</scope>
</reference>
<accession>A0A0K0MWV0</accession>
<keyword evidence="2" id="KW-1185">Reference proteome</keyword>
<dbReference type="KEGG" id="vg:26516864"/>
<proteinExistence type="predicted"/>
<protein>
    <submittedName>
        <fullName evidence="1">Uncharacterized protein</fullName>
    </submittedName>
</protein>
<dbReference type="GeneID" id="26516864"/>
<evidence type="ECO:0000313" key="1">
    <source>
        <dbReference type="EMBL" id="AKI28722.1"/>
    </source>
</evidence>
<gene>
    <name evidence="1" type="ORF">GTE6_80</name>
</gene>
<dbReference type="EMBL" id="KR053200">
    <property type="protein sequence ID" value="AKI28722.1"/>
    <property type="molecule type" value="Genomic_DNA"/>
</dbReference>
<evidence type="ECO:0000313" key="2">
    <source>
        <dbReference type="Proteomes" id="UP000202434"/>
    </source>
</evidence>
<sequence length="51" mass="5507">MTEQAKLSRAAIDNVREYAEAHGNQLGVDLGDGRTLFVFVVDGNTPPKAHP</sequence>
<dbReference type="RefSeq" id="YP_009188448.1">
    <property type="nucleotide sequence ID" value="NC_028665.1"/>
</dbReference>